<dbReference type="GO" id="GO:0005886">
    <property type="term" value="C:plasma membrane"/>
    <property type="evidence" value="ECO:0007669"/>
    <property type="project" value="TreeGrafter"/>
</dbReference>
<organism evidence="10 11">
    <name type="scientific">Lingula anatina</name>
    <name type="common">Brachiopod</name>
    <name type="synonym">Lingula unguis</name>
    <dbReference type="NCBI Taxonomy" id="7574"/>
    <lineage>
        <taxon>Eukaryota</taxon>
        <taxon>Metazoa</taxon>
        <taxon>Spiralia</taxon>
        <taxon>Lophotrochozoa</taxon>
        <taxon>Brachiopoda</taxon>
        <taxon>Linguliformea</taxon>
        <taxon>Lingulata</taxon>
        <taxon>Lingulida</taxon>
        <taxon>Linguloidea</taxon>
        <taxon>Lingulidae</taxon>
        <taxon>Lingula</taxon>
    </lineage>
</organism>
<dbReference type="GO" id="GO:0005737">
    <property type="term" value="C:cytoplasm"/>
    <property type="evidence" value="ECO:0007669"/>
    <property type="project" value="UniProtKB-SubCell"/>
</dbReference>
<dbReference type="InParanoid" id="A0A1S3H0E2"/>
<dbReference type="STRING" id="7574.A0A1S3H0E2"/>
<feature type="compositionally biased region" description="Acidic residues" evidence="7">
    <location>
        <begin position="389"/>
        <end position="412"/>
    </location>
</feature>
<feature type="compositionally biased region" description="Acidic residues" evidence="7">
    <location>
        <begin position="306"/>
        <end position="315"/>
    </location>
</feature>
<feature type="region of interest" description="Disordered" evidence="7">
    <location>
        <begin position="273"/>
        <end position="466"/>
    </location>
</feature>
<feature type="domain" description="SH3" evidence="8">
    <location>
        <begin position="476"/>
        <end position="537"/>
    </location>
</feature>
<dbReference type="Pfam" id="PF00169">
    <property type="entry name" value="PH"/>
    <property type="match status" value="1"/>
</dbReference>
<dbReference type="Proteomes" id="UP000085678">
    <property type="component" value="Unplaced"/>
</dbReference>
<dbReference type="Gene3D" id="6.10.250.220">
    <property type="match status" value="1"/>
</dbReference>
<dbReference type="InterPro" id="IPR001849">
    <property type="entry name" value="PH_domain"/>
</dbReference>
<dbReference type="PANTHER" id="PTHR15129:SF0">
    <property type="entry name" value="SH3 DOMAIN-CONTAINING PROTEIN"/>
    <property type="match status" value="1"/>
</dbReference>
<dbReference type="InterPro" id="IPR001452">
    <property type="entry name" value="SH3_domain"/>
</dbReference>
<evidence type="ECO:0000259" key="9">
    <source>
        <dbReference type="PROSITE" id="PS50003"/>
    </source>
</evidence>
<keyword evidence="5" id="KW-0597">Phosphoprotein</keyword>
<comment type="similarity">
    <text evidence="2">Belongs to the SKAP family.</text>
</comment>
<dbReference type="PANTHER" id="PTHR15129">
    <property type="entry name" value="SRC-ASSOCIATED ADAPTOR PROTEIN"/>
    <property type="match status" value="1"/>
</dbReference>
<feature type="compositionally biased region" description="Polar residues" evidence="7">
    <location>
        <begin position="452"/>
        <end position="465"/>
    </location>
</feature>
<dbReference type="AlphaFoldDB" id="A0A1S3H0E2"/>
<dbReference type="InterPro" id="IPR037781">
    <property type="entry name" value="SKAP_fam"/>
</dbReference>
<dbReference type="GeneID" id="106150597"/>
<feature type="region of interest" description="Disordered" evidence="7">
    <location>
        <begin position="58"/>
        <end position="130"/>
    </location>
</feature>
<evidence type="ECO:0000256" key="5">
    <source>
        <dbReference type="ARBA" id="ARBA00022553"/>
    </source>
</evidence>
<dbReference type="PROSITE" id="PS50002">
    <property type="entry name" value="SH3"/>
    <property type="match status" value="1"/>
</dbReference>
<dbReference type="PRINTS" id="PR00452">
    <property type="entry name" value="SH3DOMAIN"/>
</dbReference>
<sequence length="542" mass="60479">MSLFAEKIKFFIHDVDSFLSQTLKKEKLSKQAKTEKDGIIEQLIQLRNSYPQLKISDEEAIVTPSSPTPSSSSSSVKQVDEENYEYTDAEGPITSTPKPAPEDNEELYEDTENASGGSFSKNETDSVHSEDVPVTVEDVAIKNIPASEMTPDKVLVSGFLEKKRKEKGLLTRVANQYQKRWCAILNDKFYYYEKPTSKQQQGAFILTDYRFQLSPSQVKDQKKKDFCFSISCPAKRSFTAQKQDPVGTHYFIAPDKEQLTKWKKVLWKFSDSGANSSEPAGKDPLELDSDEEDTSVPAFPDNTADKDEDDDEYEEPNQKPENMRQKPGGKSKALPKPPPSPTEEFYEETDVVQEETYDEGGSGAVQTEEVYDEAASAPSATPDIKTGDEPEELYDDTGEQGDEPEDIYDECETPVPNTNLKPPVEAAQSRTLPSLPKSPRAREPLPPIPPSDSKTAPTENSTSSVAPPVIKKENISKANIYWGLWDCHGDTSDELTFKRGDQILVVSKEYDNDQWWVGLLSGKVGLVPKNYLSPAYRLVSAS</sequence>
<dbReference type="Pfam" id="PF07653">
    <property type="entry name" value="SH3_2"/>
    <property type="match status" value="1"/>
</dbReference>
<comment type="subcellular location">
    <subcellularLocation>
        <location evidence="1">Cytoplasm</location>
    </subcellularLocation>
</comment>
<evidence type="ECO:0000256" key="3">
    <source>
        <dbReference type="ARBA" id="ARBA00022443"/>
    </source>
</evidence>
<evidence type="ECO:0000313" key="11">
    <source>
        <dbReference type="RefSeq" id="XP_013378946.1"/>
    </source>
</evidence>
<feature type="compositionally biased region" description="Acidic residues" evidence="7">
    <location>
        <begin position="344"/>
        <end position="358"/>
    </location>
</feature>
<dbReference type="InterPro" id="IPR036028">
    <property type="entry name" value="SH3-like_dom_sf"/>
</dbReference>
<feature type="compositionally biased region" description="Acidic residues" evidence="7">
    <location>
        <begin position="102"/>
        <end position="112"/>
    </location>
</feature>
<dbReference type="Gene3D" id="2.30.29.30">
    <property type="entry name" value="Pleckstrin-homology domain (PH domain)/Phosphotyrosine-binding domain (PTB)"/>
    <property type="match status" value="1"/>
</dbReference>
<evidence type="ECO:0000256" key="7">
    <source>
        <dbReference type="SAM" id="MobiDB-lite"/>
    </source>
</evidence>
<evidence type="ECO:0000256" key="1">
    <source>
        <dbReference type="ARBA" id="ARBA00004496"/>
    </source>
</evidence>
<evidence type="ECO:0000256" key="4">
    <source>
        <dbReference type="ARBA" id="ARBA00022490"/>
    </source>
</evidence>
<dbReference type="SMART" id="SM00326">
    <property type="entry name" value="SH3"/>
    <property type="match status" value="1"/>
</dbReference>
<reference evidence="11" key="1">
    <citation type="submission" date="2025-08" db="UniProtKB">
        <authorList>
            <consortium name="RefSeq"/>
        </authorList>
    </citation>
    <scope>IDENTIFICATION</scope>
    <source>
        <tissue evidence="11">Gonads</tissue>
    </source>
</reference>
<dbReference type="SUPFAM" id="SSF50729">
    <property type="entry name" value="PH domain-like"/>
    <property type="match status" value="1"/>
</dbReference>
<dbReference type="GO" id="GO:0016301">
    <property type="term" value="F:kinase activity"/>
    <property type="evidence" value="ECO:0007669"/>
    <property type="project" value="UniProtKB-KW"/>
</dbReference>
<feature type="domain" description="PH" evidence="9">
    <location>
        <begin position="153"/>
        <end position="271"/>
    </location>
</feature>
<keyword evidence="11" id="KW-0808">Transferase</keyword>
<evidence type="ECO:0000256" key="2">
    <source>
        <dbReference type="ARBA" id="ARBA00005864"/>
    </source>
</evidence>
<protein>
    <submittedName>
        <fullName evidence="11">Src kinase-associated phosphoprotein 2 isoform X1</fullName>
    </submittedName>
</protein>
<dbReference type="InterPro" id="IPR011993">
    <property type="entry name" value="PH-like_dom_sf"/>
</dbReference>
<gene>
    <name evidence="11" type="primary">LOC106150597</name>
</gene>
<keyword evidence="11" id="KW-0418">Kinase</keyword>
<keyword evidence="3 6" id="KW-0728">SH3 domain</keyword>
<feature type="compositionally biased region" description="Low complexity" evidence="7">
    <location>
        <begin position="63"/>
        <end position="75"/>
    </location>
</feature>
<dbReference type="KEGG" id="lak:106150597"/>
<evidence type="ECO:0000313" key="10">
    <source>
        <dbReference type="Proteomes" id="UP000085678"/>
    </source>
</evidence>
<proteinExistence type="inferred from homology"/>
<dbReference type="OrthoDB" id="243840at2759"/>
<evidence type="ECO:0000259" key="8">
    <source>
        <dbReference type="PROSITE" id="PS50002"/>
    </source>
</evidence>
<dbReference type="SMART" id="SM00233">
    <property type="entry name" value="PH"/>
    <property type="match status" value="1"/>
</dbReference>
<keyword evidence="10" id="KW-1185">Reference proteome</keyword>
<dbReference type="RefSeq" id="XP_013378946.1">
    <property type="nucleotide sequence ID" value="XM_013523492.1"/>
</dbReference>
<dbReference type="PROSITE" id="PS50003">
    <property type="entry name" value="PH_DOMAIN"/>
    <property type="match status" value="1"/>
</dbReference>
<name>A0A1S3H0E2_LINAN</name>
<dbReference type="Gene3D" id="2.30.30.40">
    <property type="entry name" value="SH3 Domains"/>
    <property type="match status" value="1"/>
</dbReference>
<dbReference type="SUPFAM" id="SSF50044">
    <property type="entry name" value="SH3-domain"/>
    <property type="match status" value="1"/>
</dbReference>
<evidence type="ECO:0000256" key="6">
    <source>
        <dbReference type="PROSITE-ProRule" id="PRU00192"/>
    </source>
</evidence>
<accession>A0A1S3H0E2</accession>
<keyword evidence="4" id="KW-0963">Cytoplasm</keyword>